<name>B9S363_RICCO</name>
<dbReference type="EMBL" id="EQ973857">
    <property type="protein sequence ID" value="EEF41845.1"/>
    <property type="molecule type" value="Genomic_DNA"/>
</dbReference>
<organism evidence="2 3">
    <name type="scientific">Ricinus communis</name>
    <name type="common">Castor bean</name>
    <dbReference type="NCBI Taxonomy" id="3988"/>
    <lineage>
        <taxon>Eukaryota</taxon>
        <taxon>Viridiplantae</taxon>
        <taxon>Streptophyta</taxon>
        <taxon>Embryophyta</taxon>
        <taxon>Tracheophyta</taxon>
        <taxon>Spermatophyta</taxon>
        <taxon>Magnoliopsida</taxon>
        <taxon>eudicotyledons</taxon>
        <taxon>Gunneridae</taxon>
        <taxon>Pentapetalae</taxon>
        <taxon>rosids</taxon>
        <taxon>fabids</taxon>
        <taxon>Malpighiales</taxon>
        <taxon>Euphorbiaceae</taxon>
        <taxon>Acalyphoideae</taxon>
        <taxon>Acalypheae</taxon>
        <taxon>Ricinus</taxon>
    </lineage>
</organism>
<keyword evidence="3" id="KW-1185">Reference proteome</keyword>
<protein>
    <submittedName>
        <fullName evidence="2">Uncharacterized protein</fullName>
    </submittedName>
</protein>
<dbReference type="Proteomes" id="UP000008311">
    <property type="component" value="Unassembled WGS sequence"/>
</dbReference>
<dbReference type="InParanoid" id="B9S363"/>
<feature type="region of interest" description="Disordered" evidence="1">
    <location>
        <begin position="38"/>
        <end position="64"/>
    </location>
</feature>
<evidence type="ECO:0000256" key="1">
    <source>
        <dbReference type="SAM" id="MobiDB-lite"/>
    </source>
</evidence>
<gene>
    <name evidence="2" type="ORF">RCOM_0730460</name>
</gene>
<accession>B9S363</accession>
<feature type="compositionally biased region" description="Basic and acidic residues" evidence="1">
    <location>
        <begin position="39"/>
        <end position="64"/>
    </location>
</feature>
<evidence type="ECO:0000313" key="2">
    <source>
        <dbReference type="EMBL" id="EEF41845.1"/>
    </source>
</evidence>
<sequence>MRRRRSQHRDDMLEADDDVKGVATAACDVAGLMTTFAEKGMKEEREKKEEKGGKEKRKEEEEKC</sequence>
<evidence type="ECO:0000313" key="3">
    <source>
        <dbReference type="Proteomes" id="UP000008311"/>
    </source>
</evidence>
<proteinExistence type="predicted"/>
<dbReference type="AlphaFoldDB" id="B9S363"/>
<reference evidence="3" key="1">
    <citation type="journal article" date="2010" name="Nat. Biotechnol.">
        <title>Draft genome sequence of the oilseed species Ricinus communis.</title>
        <authorList>
            <person name="Chan A.P."/>
            <person name="Crabtree J."/>
            <person name="Zhao Q."/>
            <person name="Lorenzi H."/>
            <person name="Orvis J."/>
            <person name="Puiu D."/>
            <person name="Melake-Berhan A."/>
            <person name="Jones K.M."/>
            <person name="Redman J."/>
            <person name="Chen G."/>
            <person name="Cahoon E.B."/>
            <person name="Gedil M."/>
            <person name="Stanke M."/>
            <person name="Haas B.J."/>
            <person name="Wortman J.R."/>
            <person name="Fraser-Liggett C.M."/>
            <person name="Ravel J."/>
            <person name="Rabinowicz P.D."/>
        </authorList>
    </citation>
    <scope>NUCLEOTIDE SEQUENCE [LARGE SCALE GENOMIC DNA]</scope>
    <source>
        <strain evidence="3">cv. Hale</strain>
    </source>
</reference>